<comment type="caution">
    <text evidence="2">The sequence shown here is derived from an EMBL/GenBank/DDBJ whole genome shotgun (WGS) entry which is preliminary data.</text>
</comment>
<reference evidence="3" key="1">
    <citation type="submission" date="2019-05" db="EMBL/GenBank/DDBJ databases">
        <title>Flavobacterium profundi sp. nov., isolated from a deep-sea seamount.</title>
        <authorList>
            <person name="Zhang D.-C."/>
        </authorList>
    </citation>
    <scope>NUCLEOTIDE SEQUENCE [LARGE SCALE GENOMIC DNA]</scope>
    <source>
        <strain evidence="3">TP390</strain>
    </source>
</reference>
<feature type="signal peptide" evidence="1">
    <location>
        <begin position="1"/>
        <end position="23"/>
    </location>
</feature>
<keyword evidence="1" id="KW-0732">Signal</keyword>
<dbReference type="Proteomes" id="UP000431264">
    <property type="component" value="Unassembled WGS sequence"/>
</dbReference>
<gene>
    <name evidence="2" type="ORF">GOQ30_12475</name>
</gene>
<evidence type="ECO:0000313" key="3">
    <source>
        <dbReference type="Proteomes" id="UP000431264"/>
    </source>
</evidence>
<proteinExistence type="predicted"/>
<name>A0A6I4IT14_9FLAO</name>
<accession>A0A6I4IT14</accession>
<dbReference type="AlphaFoldDB" id="A0A6I4IT14"/>
<feature type="chain" id="PRO_5026303902" evidence="1">
    <location>
        <begin position="24"/>
        <end position="166"/>
    </location>
</feature>
<organism evidence="2 3">
    <name type="scientific">Flavobacterium profundi</name>
    <dbReference type="NCBI Taxonomy" id="1774945"/>
    <lineage>
        <taxon>Bacteria</taxon>
        <taxon>Pseudomonadati</taxon>
        <taxon>Bacteroidota</taxon>
        <taxon>Flavobacteriia</taxon>
        <taxon>Flavobacteriales</taxon>
        <taxon>Flavobacteriaceae</taxon>
        <taxon>Flavobacterium</taxon>
    </lineage>
</organism>
<evidence type="ECO:0000313" key="2">
    <source>
        <dbReference type="EMBL" id="MVO09978.1"/>
    </source>
</evidence>
<protein>
    <submittedName>
        <fullName evidence="2">Uncharacterized protein</fullName>
    </submittedName>
</protein>
<evidence type="ECO:0000256" key="1">
    <source>
        <dbReference type="SAM" id="SignalP"/>
    </source>
</evidence>
<dbReference type="OrthoDB" id="673145at2"/>
<dbReference type="EMBL" id="WQLW01000009">
    <property type="protein sequence ID" value="MVO09978.1"/>
    <property type="molecule type" value="Genomic_DNA"/>
</dbReference>
<dbReference type="RefSeq" id="WP_140998346.1">
    <property type="nucleotide sequence ID" value="NZ_VDCZ01000009.1"/>
</dbReference>
<sequence length="166" mass="19204">MNPKKHTFLITLLLLFSSSLLFAQNYILPNEVLVYSFETQKGKKLVLAKDKNNQYLIYRFGTATIIELEYPNTTKESWSKFTYSYYSRGGGIQNEGMDLNYVTFTNGNYQYVIYDTYYAVEDTSEIGIKITNLTTHKTTTIRGNYATKKGSLIDFRTNNLLKIDDE</sequence>
<keyword evidence="3" id="KW-1185">Reference proteome</keyword>